<organism evidence="2 3">
    <name type="scientific">Clathrus columnatus</name>
    <dbReference type="NCBI Taxonomy" id="1419009"/>
    <lineage>
        <taxon>Eukaryota</taxon>
        <taxon>Fungi</taxon>
        <taxon>Dikarya</taxon>
        <taxon>Basidiomycota</taxon>
        <taxon>Agaricomycotina</taxon>
        <taxon>Agaricomycetes</taxon>
        <taxon>Phallomycetidae</taxon>
        <taxon>Phallales</taxon>
        <taxon>Clathraceae</taxon>
        <taxon>Clathrus</taxon>
    </lineage>
</organism>
<dbReference type="EMBL" id="BPWL01000006">
    <property type="protein sequence ID" value="GJJ11346.1"/>
    <property type="molecule type" value="Genomic_DNA"/>
</dbReference>
<name>A0AAV5AFT4_9AGAM</name>
<evidence type="ECO:0000313" key="3">
    <source>
        <dbReference type="Proteomes" id="UP001050691"/>
    </source>
</evidence>
<dbReference type="Proteomes" id="UP001050691">
    <property type="component" value="Unassembled WGS sequence"/>
</dbReference>
<dbReference type="AlphaFoldDB" id="A0AAV5AFT4"/>
<proteinExistence type="predicted"/>
<comment type="caution">
    <text evidence="2">The sequence shown here is derived from an EMBL/GenBank/DDBJ whole genome shotgun (WGS) entry which is preliminary data.</text>
</comment>
<keyword evidence="3" id="KW-1185">Reference proteome</keyword>
<reference evidence="2" key="1">
    <citation type="submission" date="2021-10" db="EMBL/GenBank/DDBJ databases">
        <title>De novo Genome Assembly of Clathrus columnatus (Basidiomycota, Fungi) Using Illumina and Nanopore Sequence Data.</title>
        <authorList>
            <person name="Ogiso-Tanaka E."/>
            <person name="Itagaki H."/>
            <person name="Hosoya T."/>
            <person name="Hosaka K."/>
        </authorList>
    </citation>
    <scope>NUCLEOTIDE SEQUENCE</scope>
    <source>
        <strain evidence="2">MO-923</strain>
    </source>
</reference>
<evidence type="ECO:0000313" key="2">
    <source>
        <dbReference type="EMBL" id="GJJ11346.1"/>
    </source>
</evidence>
<protein>
    <submittedName>
        <fullName evidence="2">Uncharacterized protein</fullName>
    </submittedName>
</protein>
<evidence type="ECO:0000256" key="1">
    <source>
        <dbReference type="SAM" id="MobiDB-lite"/>
    </source>
</evidence>
<gene>
    <name evidence="2" type="ORF">Clacol_005578</name>
</gene>
<feature type="compositionally biased region" description="Low complexity" evidence="1">
    <location>
        <begin position="1"/>
        <end position="14"/>
    </location>
</feature>
<feature type="region of interest" description="Disordered" evidence="1">
    <location>
        <begin position="1"/>
        <end position="20"/>
    </location>
</feature>
<sequence length="162" mass="18627">MEDVSSVSESGSTGTDEDINPGLQRLEELLHTVQDLQPLSAEDLALSKLSWKEFPALEEVKQKLSIKSKDKKLDVIFRTQLFAMIATLNFYLAPDLTFTWREASLLAAKALGKGEKFARNLHQWIHLYLRTGRLLLHRYGKFHSSILEDEDLQEEIQLRLME</sequence>
<accession>A0AAV5AFT4</accession>